<dbReference type="eggNOG" id="arCOG10571">
    <property type="taxonomic scope" value="Archaea"/>
</dbReference>
<accession>K0BFF7</accession>
<sequence>MNKFIVIPVILGIVAVILISSMSINKTPDTTSIYESGFTYYDIEKIQDTLAEKNIVVSAPTPITDHTISQYCAYFENGLPMTVEYCTTTAVLDSEETTLGNINIGGSIQSPVMAVANLETKTLESNQDDVVAIFETMIETLVCDCWEDEESKDYESISAWILAAQKFYSDSNGRNIKSKIDNLSNSEIFLEITSKENSVLQTLIILK</sequence>
<name>K0BFF7_9ARCH</name>
<organism evidence="1 2">
    <name type="scientific">Candidatus Nitrosopumilus sediminis</name>
    <dbReference type="NCBI Taxonomy" id="1229909"/>
    <lineage>
        <taxon>Archaea</taxon>
        <taxon>Nitrososphaerota</taxon>
        <taxon>Nitrososphaeria</taxon>
        <taxon>Nitrosopumilales</taxon>
        <taxon>Nitrosopumilaceae</taxon>
        <taxon>Nitrosopumilus</taxon>
    </lineage>
</organism>
<keyword evidence="2" id="KW-1185">Reference proteome</keyword>
<gene>
    <name evidence="1" type="ORF">NSED_06145</name>
</gene>
<dbReference type="GeneID" id="13697024"/>
<dbReference type="AlphaFoldDB" id="K0BFF7"/>
<dbReference type="RefSeq" id="WP_014965401.1">
    <property type="nucleotide sequence ID" value="NC_018656.1"/>
</dbReference>
<evidence type="ECO:0000313" key="2">
    <source>
        <dbReference type="Proteomes" id="UP000006100"/>
    </source>
</evidence>
<reference evidence="1 2" key="1">
    <citation type="journal article" date="2012" name="J. Bacteriol.">
        <title>Draft Genome Sequence of an Ammonia-Oxidizing Archaeon, "Candidatus Nitrosopumilus sediminis" AR2, from Svalbard in the Arctic Circle.</title>
        <authorList>
            <person name="Park S.J."/>
            <person name="Kim J.G."/>
            <person name="Jung M.Y."/>
            <person name="Kim S.J."/>
            <person name="Cha I.T."/>
            <person name="Ghai R."/>
            <person name="Martin-Cuadrado A.B."/>
            <person name="Rodriguez-Valera F."/>
            <person name="Rhee S.K."/>
        </authorList>
    </citation>
    <scope>NUCLEOTIDE SEQUENCE [LARGE SCALE GENOMIC DNA]</scope>
    <source>
        <strain evidence="1 2">AR2</strain>
    </source>
</reference>
<dbReference type="KEGG" id="nir:NSED_06145"/>
<protein>
    <submittedName>
        <fullName evidence="1">Uncharacterized protein</fullName>
    </submittedName>
</protein>
<dbReference type="Proteomes" id="UP000006100">
    <property type="component" value="Chromosome"/>
</dbReference>
<proteinExistence type="predicted"/>
<dbReference type="STRING" id="1229909.NSED_06145"/>
<evidence type="ECO:0000313" key="1">
    <source>
        <dbReference type="EMBL" id="AFS83031.1"/>
    </source>
</evidence>
<dbReference type="EMBL" id="CP003843">
    <property type="protein sequence ID" value="AFS83031.1"/>
    <property type="molecule type" value="Genomic_DNA"/>
</dbReference>
<dbReference type="PATRIC" id="fig|1229909.8.peg.1351"/>
<dbReference type="OrthoDB" id="11820at2157"/>
<dbReference type="HOGENOM" id="CLU_1307861_0_0_2"/>